<dbReference type="PANTHER" id="PTHR42718:SF46">
    <property type="entry name" value="BLR6921 PROTEIN"/>
    <property type="match status" value="1"/>
</dbReference>
<dbReference type="Pfam" id="PF07690">
    <property type="entry name" value="MFS_1"/>
    <property type="match status" value="1"/>
</dbReference>
<feature type="transmembrane region" description="Helical" evidence="7">
    <location>
        <begin position="489"/>
        <end position="510"/>
    </location>
</feature>
<dbReference type="InterPro" id="IPR020846">
    <property type="entry name" value="MFS_dom"/>
</dbReference>
<feature type="transmembrane region" description="Helical" evidence="7">
    <location>
        <begin position="361"/>
        <end position="385"/>
    </location>
</feature>
<dbReference type="PANTHER" id="PTHR42718">
    <property type="entry name" value="MAJOR FACILITATOR SUPERFAMILY MULTIDRUG TRANSPORTER MFSC"/>
    <property type="match status" value="1"/>
</dbReference>
<evidence type="ECO:0000259" key="8">
    <source>
        <dbReference type="PROSITE" id="PS50850"/>
    </source>
</evidence>
<dbReference type="InterPro" id="IPR011701">
    <property type="entry name" value="MFS"/>
</dbReference>
<feature type="transmembrane region" description="Helical" evidence="7">
    <location>
        <begin position="201"/>
        <end position="221"/>
    </location>
</feature>
<protein>
    <submittedName>
        <fullName evidence="9">MFS transporter</fullName>
    </submittedName>
</protein>
<proteinExistence type="predicted"/>
<feature type="transmembrane region" description="Helical" evidence="7">
    <location>
        <begin position="270"/>
        <end position="293"/>
    </location>
</feature>
<feature type="transmembrane region" description="Helical" evidence="7">
    <location>
        <begin position="227"/>
        <end position="249"/>
    </location>
</feature>
<dbReference type="GO" id="GO:0022857">
    <property type="term" value="F:transmembrane transporter activity"/>
    <property type="evidence" value="ECO:0007669"/>
    <property type="project" value="InterPro"/>
</dbReference>
<feature type="transmembrane region" description="Helical" evidence="7">
    <location>
        <begin position="12"/>
        <end position="38"/>
    </location>
</feature>
<feature type="transmembrane region" description="Helical" evidence="7">
    <location>
        <begin position="169"/>
        <end position="189"/>
    </location>
</feature>
<dbReference type="RefSeq" id="WP_161072898.1">
    <property type="nucleotide sequence ID" value="NZ_CP086370.1"/>
</dbReference>
<evidence type="ECO:0000256" key="6">
    <source>
        <dbReference type="ARBA" id="ARBA00023136"/>
    </source>
</evidence>
<evidence type="ECO:0000256" key="7">
    <source>
        <dbReference type="SAM" id="Phobius"/>
    </source>
</evidence>
<evidence type="ECO:0000256" key="1">
    <source>
        <dbReference type="ARBA" id="ARBA00004651"/>
    </source>
</evidence>
<feature type="transmembrane region" description="Helical" evidence="7">
    <location>
        <begin position="305"/>
        <end position="325"/>
    </location>
</feature>
<gene>
    <name evidence="9" type="ORF">GTP77_14670</name>
</gene>
<feature type="transmembrane region" description="Helical" evidence="7">
    <location>
        <begin position="50"/>
        <end position="67"/>
    </location>
</feature>
<evidence type="ECO:0000313" key="10">
    <source>
        <dbReference type="Proteomes" id="UP000450676"/>
    </source>
</evidence>
<dbReference type="GO" id="GO:0005886">
    <property type="term" value="C:plasma membrane"/>
    <property type="evidence" value="ECO:0007669"/>
    <property type="project" value="UniProtKB-SubCell"/>
</dbReference>
<feature type="transmembrane region" description="Helical" evidence="7">
    <location>
        <begin position="337"/>
        <end position="355"/>
    </location>
</feature>
<evidence type="ECO:0000256" key="5">
    <source>
        <dbReference type="ARBA" id="ARBA00022989"/>
    </source>
</evidence>
<dbReference type="AlphaFoldDB" id="A0A7X4HCD5"/>
<evidence type="ECO:0000256" key="2">
    <source>
        <dbReference type="ARBA" id="ARBA00022448"/>
    </source>
</evidence>
<feature type="transmembrane region" description="Helical" evidence="7">
    <location>
        <begin position="79"/>
        <end position="99"/>
    </location>
</feature>
<keyword evidence="2" id="KW-0813">Transport</keyword>
<dbReference type="SUPFAM" id="SSF103473">
    <property type="entry name" value="MFS general substrate transporter"/>
    <property type="match status" value="1"/>
</dbReference>
<feature type="transmembrane region" description="Helical" evidence="7">
    <location>
        <begin position="137"/>
        <end position="157"/>
    </location>
</feature>
<keyword evidence="6 7" id="KW-0472">Membrane</keyword>
<dbReference type="InterPro" id="IPR036259">
    <property type="entry name" value="MFS_trans_sf"/>
</dbReference>
<reference evidence="9 10" key="1">
    <citation type="submission" date="2019-12" db="EMBL/GenBank/DDBJ databases">
        <title>Novel species isolated from a subtropical stream in China.</title>
        <authorList>
            <person name="Lu H."/>
        </authorList>
    </citation>
    <scope>NUCLEOTIDE SEQUENCE [LARGE SCALE GENOMIC DNA]</scope>
    <source>
        <strain evidence="9 10">FT127W</strain>
    </source>
</reference>
<evidence type="ECO:0000256" key="4">
    <source>
        <dbReference type="ARBA" id="ARBA00022692"/>
    </source>
</evidence>
<comment type="caution">
    <text evidence="9">The sequence shown here is derived from an EMBL/GenBank/DDBJ whole genome shotgun (WGS) entry which is preliminary data.</text>
</comment>
<feature type="transmembrane region" description="Helical" evidence="7">
    <location>
        <begin position="105"/>
        <end position="125"/>
    </location>
</feature>
<evidence type="ECO:0000256" key="3">
    <source>
        <dbReference type="ARBA" id="ARBA00022475"/>
    </source>
</evidence>
<feature type="domain" description="Major facilitator superfamily (MFS) profile" evidence="8">
    <location>
        <begin position="14"/>
        <end position="509"/>
    </location>
</feature>
<evidence type="ECO:0000313" key="9">
    <source>
        <dbReference type="EMBL" id="MYN08580.1"/>
    </source>
</evidence>
<dbReference type="Proteomes" id="UP000450676">
    <property type="component" value="Unassembled WGS sequence"/>
</dbReference>
<dbReference type="PROSITE" id="PS50850">
    <property type="entry name" value="MFS"/>
    <property type="match status" value="1"/>
</dbReference>
<dbReference type="Gene3D" id="1.20.1250.20">
    <property type="entry name" value="MFS general substrate transporter like domains"/>
    <property type="match status" value="1"/>
</dbReference>
<keyword evidence="3" id="KW-1003">Cell membrane</keyword>
<keyword evidence="4 7" id="KW-0812">Transmembrane</keyword>
<comment type="subcellular location">
    <subcellularLocation>
        <location evidence="1">Cell membrane</location>
        <topology evidence="1">Multi-pass membrane protein</topology>
    </subcellularLocation>
</comment>
<name>A0A7X4HCD5_9BURK</name>
<keyword evidence="10" id="KW-1185">Reference proteome</keyword>
<dbReference type="EMBL" id="WWCU01000015">
    <property type="protein sequence ID" value="MYN08580.1"/>
    <property type="molecule type" value="Genomic_DNA"/>
</dbReference>
<accession>A0A7X4HCD5</accession>
<organism evidence="9 10">
    <name type="scientific">Pseudoduganella aquatica</name>
    <dbReference type="NCBI Taxonomy" id="2660641"/>
    <lineage>
        <taxon>Bacteria</taxon>
        <taxon>Pseudomonadati</taxon>
        <taxon>Pseudomonadota</taxon>
        <taxon>Betaproteobacteria</taxon>
        <taxon>Burkholderiales</taxon>
        <taxon>Oxalobacteraceae</taxon>
        <taxon>Telluria group</taxon>
        <taxon>Pseudoduganella</taxon>
    </lineage>
</organism>
<sequence length="511" mass="54086">MQPAPPRHPHERTLLATIFVLNAIEFLQAGMIAFGAGPIMGGIGATPEEFTIVTAVYAVVAIAAISKQRWLVERMGWRLFIQVSAALFVAGAAVCASSGSFPQFLLGRAVMGMGGAAFMTSARLMINLMPPSPRRFLGIKVFASALAIGNALAPWFASIAVAQDSWPAIFVLLSVLASLAALLAGFCLPSDPAPDAQRTEAHPLQLVVMLGGALLSLYALQRATYDFYADALPLVLAILTGSAALLYFARHQYEHASPLLVLNRLFKPRYLAGLGLFTLCYVVLGANNTMLPVLMQRALGFPWEVIGQVQATGLMAALPAFWIMATILPKFPSPKKFYVAGFASLAACGILLARLSGEAGLWTHVAPAIAAYGVFIILVMATTAIQTFVDLQRDELAFAHGQQLKNMLSQFGLAAGTAGAALSLQWRTSEHVAVLARQFGSSGAAFSEAVDQLGGQFAASHGAQSAQMAVATLAQQLNQQAAMLSALDYFGFLAVFAVAAGLLMAVQRVLR</sequence>
<keyword evidence="5 7" id="KW-1133">Transmembrane helix</keyword>